<dbReference type="EMBL" id="CP155573">
    <property type="protein sequence ID" value="XFO69365.1"/>
    <property type="molecule type" value="Genomic_DNA"/>
</dbReference>
<feature type="compositionally biased region" description="Polar residues" evidence="1">
    <location>
        <begin position="38"/>
        <end position="49"/>
    </location>
</feature>
<proteinExistence type="predicted"/>
<dbReference type="Proteomes" id="UP000216752">
    <property type="component" value="Chromosome"/>
</dbReference>
<feature type="region of interest" description="Disordered" evidence="1">
    <location>
        <begin position="23"/>
        <end position="49"/>
    </location>
</feature>
<evidence type="ECO:0000256" key="1">
    <source>
        <dbReference type="SAM" id="MobiDB-lite"/>
    </source>
</evidence>
<gene>
    <name evidence="2" type="ORF">SPSIL_055980</name>
</gene>
<sequence>MKKLISGMFSSVPDAQLLLATTGYDEDAPENATDKFSDNGSDNSLTRAEINSSIDSTATTKEASYHEVINKDLDDSLS</sequence>
<accession>A0ABZ3IUT9</accession>
<evidence type="ECO:0000313" key="3">
    <source>
        <dbReference type="Proteomes" id="UP000216752"/>
    </source>
</evidence>
<evidence type="ECO:0000313" key="2">
    <source>
        <dbReference type="EMBL" id="XFO69365.1"/>
    </source>
</evidence>
<reference evidence="2" key="1">
    <citation type="submission" date="2024-05" db="EMBL/GenBank/DDBJ databases">
        <title>Isolation and characterization of Sporomusa carbonis sp. nov., a carboxydotrophic hydrogenogen in the genus of Sporomusa isolated from a charcoal burning pile.</title>
        <authorList>
            <person name="Boeer T."/>
            <person name="Rosenbaum F."/>
            <person name="Eysell L."/>
            <person name="Mueller V."/>
            <person name="Daniel R."/>
            <person name="Poehlein A."/>
        </authorList>
    </citation>
    <scope>NUCLEOTIDE SEQUENCE [LARGE SCALE GENOMIC DNA]</scope>
    <source>
        <strain evidence="2">DSM 10669</strain>
    </source>
</reference>
<protein>
    <submittedName>
        <fullName evidence="2">Uncharacterized protein</fullName>
    </submittedName>
</protein>
<name>A0ABZ3IUT9_9FIRM</name>
<keyword evidence="3" id="KW-1185">Reference proteome</keyword>
<organism evidence="2 3">
    <name type="scientific">Sporomusa silvacetica DSM 10669</name>
    <dbReference type="NCBI Taxonomy" id="1123289"/>
    <lineage>
        <taxon>Bacteria</taxon>
        <taxon>Bacillati</taxon>
        <taxon>Bacillota</taxon>
        <taxon>Negativicutes</taxon>
        <taxon>Selenomonadales</taxon>
        <taxon>Sporomusaceae</taxon>
        <taxon>Sporomusa</taxon>
    </lineage>
</organism>